<proteinExistence type="predicted"/>
<dbReference type="Proteomes" id="UP000295632">
    <property type="component" value="Unassembled WGS sequence"/>
</dbReference>
<sequence length="45" mass="4940">MFVVVYATLVIAGRRTYEQVPDGLKNAVKTELNSMGLDENGQPVD</sequence>
<comment type="caution">
    <text evidence="1">The sequence shown here is derived from an EMBL/GenBank/DDBJ whole genome shotgun (WGS) entry which is preliminary data.</text>
</comment>
<evidence type="ECO:0000313" key="1">
    <source>
        <dbReference type="EMBL" id="TDQ35298.1"/>
    </source>
</evidence>
<dbReference type="InterPro" id="IPR047907">
    <property type="entry name" value="CD1375-like"/>
</dbReference>
<organism evidence="1 2">
    <name type="scientific">Aureibacillus halotolerans</name>
    <dbReference type="NCBI Taxonomy" id="1508390"/>
    <lineage>
        <taxon>Bacteria</taxon>
        <taxon>Bacillati</taxon>
        <taxon>Bacillota</taxon>
        <taxon>Bacilli</taxon>
        <taxon>Bacillales</taxon>
        <taxon>Bacillaceae</taxon>
        <taxon>Aureibacillus</taxon>
    </lineage>
</organism>
<protein>
    <submittedName>
        <fullName evidence="1">Uncharacterized protein</fullName>
    </submittedName>
</protein>
<keyword evidence="2" id="KW-1185">Reference proteome</keyword>
<evidence type="ECO:0000313" key="2">
    <source>
        <dbReference type="Proteomes" id="UP000295632"/>
    </source>
</evidence>
<dbReference type="RefSeq" id="WP_166639406.1">
    <property type="nucleotide sequence ID" value="NZ_SNYJ01000022.1"/>
</dbReference>
<dbReference type="AlphaFoldDB" id="A0A4V3D4E6"/>
<dbReference type="EMBL" id="SNYJ01000022">
    <property type="protein sequence ID" value="TDQ35298.1"/>
    <property type="molecule type" value="Genomic_DNA"/>
</dbReference>
<gene>
    <name evidence="1" type="ORF">EV213_12285</name>
</gene>
<dbReference type="NCBIfam" id="NF040910">
    <property type="entry name" value="CD1375_fam"/>
    <property type="match status" value="1"/>
</dbReference>
<name>A0A4V3D4E6_9BACI</name>
<reference evidence="1 2" key="1">
    <citation type="submission" date="2019-03" db="EMBL/GenBank/DDBJ databases">
        <title>Genomic Encyclopedia of Type Strains, Phase IV (KMG-IV): sequencing the most valuable type-strain genomes for metagenomic binning, comparative biology and taxonomic classification.</title>
        <authorList>
            <person name="Goeker M."/>
        </authorList>
    </citation>
    <scope>NUCLEOTIDE SEQUENCE [LARGE SCALE GENOMIC DNA]</scope>
    <source>
        <strain evidence="1 2">DSM 28697</strain>
    </source>
</reference>
<accession>A0A4V3D4E6</accession>